<feature type="domain" description="PH" evidence="1">
    <location>
        <begin position="17"/>
        <end position="118"/>
    </location>
</feature>
<dbReference type="PROSITE" id="PS50003">
    <property type="entry name" value="PH_DOMAIN"/>
    <property type="match status" value="1"/>
</dbReference>
<dbReference type="GO" id="GO:0030036">
    <property type="term" value="P:actin cytoskeleton organization"/>
    <property type="evidence" value="ECO:0007669"/>
    <property type="project" value="TreeGrafter"/>
</dbReference>
<proteinExistence type="predicted"/>
<dbReference type="OrthoDB" id="8196563at2759"/>
<dbReference type="InterPro" id="IPR037370">
    <property type="entry name" value="Pleckstrin"/>
</dbReference>
<evidence type="ECO:0000313" key="3">
    <source>
        <dbReference type="Proteomes" id="UP000292052"/>
    </source>
</evidence>
<dbReference type="PANTHER" id="PTHR12092:SF16">
    <property type="entry name" value="PH DOMAIN-CONTAINING PROTEIN"/>
    <property type="match status" value="1"/>
</dbReference>
<dbReference type="SUPFAM" id="SSF50729">
    <property type="entry name" value="PH domain-like"/>
    <property type="match status" value="1"/>
</dbReference>
<dbReference type="GO" id="GO:0005886">
    <property type="term" value="C:plasma membrane"/>
    <property type="evidence" value="ECO:0007669"/>
    <property type="project" value="TreeGrafter"/>
</dbReference>
<sequence>ILLQSLLSSSFGKESTATIKRGLLWQQRKKLFSRWKERYFILTRDYLYCFQRASGADKISEMGQFLFKVKLVDIERVEWENKKTYSIVALVMGRDGKIYLRTPDGLEDWFELIEECTMMSKERRRALRHSHDGRPKDNNNTTASLGEWLAAHHKLRKKFVFQSTLEVSPTNKTKTEEKSPLAYTCLLITRLKSFDM</sequence>
<dbReference type="EMBL" id="QDEB01004068">
    <property type="protein sequence ID" value="RZC42881.1"/>
    <property type="molecule type" value="Genomic_DNA"/>
</dbReference>
<dbReference type="InterPro" id="IPR011993">
    <property type="entry name" value="PH-like_dom_sf"/>
</dbReference>
<organism evidence="2 3">
    <name type="scientific">Asbolus verrucosus</name>
    <name type="common">Desert ironclad beetle</name>
    <dbReference type="NCBI Taxonomy" id="1661398"/>
    <lineage>
        <taxon>Eukaryota</taxon>
        <taxon>Metazoa</taxon>
        <taxon>Ecdysozoa</taxon>
        <taxon>Arthropoda</taxon>
        <taxon>Hexapoda</taxon>
        <taxon>Insecta</taxon>
        <taxon>Pterygota</taxon>
        <taxon>Neoptera</taxon>
        <taxon>Endopterygota</taxon>
        <taxon>Coleoptera</taxon>
        <taxon>Polyphaga</taxon>
        <taxon>Cucujiformia</taxon>
        <taxon>Tenebrionidae</taxon>
        <taxon>Pimeliinae</taxon>
        <taxon>Asbolus</taxon>
    </lineage>
</organism>
<dbReference type="Proteomes" id="UP000292052">
    <property type="component" value="Unassembled WGS sequence"/>
</dbReference>
<gene>
    <name evidence="2" type="ORF">BDFB_011401</name>
</gene>
<name>A0A482WCA4_ASBVE</name>
<reference evidence="2 3" key="1">
    <citation type="submission" date="2017-03" db="EMBL/GenBank/DDBJ databases">
        <title>Genome of the blue death feigning beetle - Asbolus verrucosus.</title>
        <authorList>
            <person name="Rider S.D."/>
        </authorList>
    </citation>
    <scope>NUCLEOTIDE SEQUENCE [LARGE SCALE GENOMIC DNA]</scope>
    <source>
        <strain evidence="2">Butters</strain>
        <tissue evidence="2">Head and leg muscle</tissue>
    </source>
</reference>
<dbReference type="AlphaFoldDB" id="A0A482WCA4"/>
<evidence type="ECO:0000313" key="2">
    <source>
        <dbReference type="EMBL" id="RZC42881.1"/>
    </source>
</evidence>
<dbReference type="Gene3D" id="2.30.29.30">
    <property type="entry name" value="Pleckstrin-homology domain (PH domain)/Phosphotyrosine-binding domain (PTB)"/>
    <property type="match status" value="1"/>
</dbReference>
<dbReference type="SMART" id="SM00233">
    <property type="entry name" value="PH"/>
    <property type="match status" value="1"/>
</dbReference>
<feature type="non-terminal residue" evidence="2">
    <location>
        <position position="1"/>
    </location>
</feature>
<dbReference type="CDD" id="cd00821">
    <property type="entry name" value="PH"/>
    <property type="match status" value="1"/>
</dbReference>
<keyword evidence="3" id="KW-1185">Reference proteome</keyword>
<dbReference type="PANTHER" id="PTHR12092">
    <property type="entry name" value="PLECKSTRIN"/>
    <property type="match status" value="1"/>
</dbReference>
<comment type="caution">
    <text evidence="2">The sequence shown here is derived from an EMBL/GenBank/DDBJ whole genome shotgun (WGS) entry which is preliminary data.</text>
</comment>
<dbReference type="InterPro" id="IPR001849">
    <property type="entry name" value="PH_domain"/>
</dbReference>
<evidence type="ECO:0000259" key="1">
    <source>
        <dbReference type="PROSITE" id="PS50003"/>
    </source>
</evidence>
<dbReference type="Pfam" id="PF00169">
    <property type="entry name" value="PH"/>
    <property type="match status" value="1"/>
</dbReference>
<accession>A0A482WCA4</accession>
<dbReference type="FunFam" id="2.30.29.30:FF:000280">
    <property type="entry name" value="Uncharacterized protein, isoform B"/>
    <property type="match status" value="1"/>
</dbReference>
<protein>
    <submittedName>
        <fullName evidence="2">PH domain containing protein</fullName>
    </submittedName>
</protein>